<name>A0A2I1JYX0_9LACT</name>
<dbReference type="GO" id="GO:0016301">
    <property type="term" value="F:kinase activity"/>
    <property type="evidence" value="ECO:0007669"/>
    <property type="project" value="UniProtKB-KW"/>
</dbReference>
<evidence type="ECO:0000256" key="9">
    <source>
        <dbReference type="ARBA" id="ARBA00022989"/>
    </source>
</evidence>
<dbReference type="EMBL" id="PKHE01000013">
    <property type="protein sequence ID" value="PKY88580.1"/>
    <property type="molecule type" value="Genomic_DNA"/>
</dbReference>
<dbReference type="GO" id="GO:0090563">
    <property type="term" value="F:protein-phosphocysteine-sugar phosphotransferase activity"/>
    <property type="evidence" value="ECO:0007669"/>
    <property type="project" value="TreeGrafter"/>
</dbReference>
<feature type="domain" description="PTS EIIB type-1" evidence="15">
    <location>
        <begin position="459"/>
        <end position="540"/>
    </location>
</feature>
<dbReference type="GO" id="GO:0009401">
    <property type="term" value="P:phosphoenolpyruvate-dependent sugar phosphotransferase system"/>
    <property type="evidence" value="ECO:0007669"/>
    <property type="project" value="UniProtKB-KW"/>
</dbReference>
<evidence type="ECO:0000256" key="4">
    <source>
        <dbReference type="ARBA" id="ARBA00022597"/>
    </source>
</evidence>
<keyword evidence="10 13" id="KW-0472">Membrane</keyword>
<evidence type="ECO:0000259" key="14">
    <source>
        <dbReference type="PROSITE" id="PS51093"/>
    </source>
</evidence>
<dbReference type="PROSITE" id="PS51093">
    <property type="entry name" value="PTS_EIIA_TYPE_1"/>
    <property type="match status" value="1"/>
</dbReference>
<comment type="subcellular location">
    <subcellularLocation>
        <location evidence="1">Cell membrane</location>
        <topology evidence="1">Multi-pass membrane protein</topology>
    </subcellularLocation>
</comment>
<dbReference type="Proteomes" id="UP000234384">
    <property type="component" value="Unassembled WGS sequence"/>
</dbReference>
<dbReference type="InterPro" id="IPR018113">
    <property type="entry name" value="PTrfase_EIIB_Cys"/>
</dbReference>
<dbReference type="InterPro" id="IPR013013">
    <property type="entry name" value="PTS_EIIC_1"/>
</dbReference>
<dbReference type="Gene3D" id="2.70.70.10">
    <property type="entry name" value="Glucose Permease (Domain IIA)"/>
    <property type="match status" value="1"/>
</dbReference>
<dbReference type="PROSITE" id="PS00371">
    <property type="entry name" value="PTS_EIIA_TYPE_1_HIS"/>
    <property type="match status" value="1"/>
</dbReference>
<feature type="transmembrane region" description="Helical" evidence="13">
    <location>
        <begin position="21"/>
        <end position="46"/>
    </location>
</feature>
<gene>
    <name evidence="17" type="ORF">CYJ57_05500</name>
</gene>
<dbReference type="Gene3D" id="3.30.1360.60">
    <property type="entry name" value="Glucose permease domain IIB"/>
    <property type="match status" value="1"/>
</dbReference>
<keyword evidence="5" id="KW-0808">Transferase</keyword>
<evidence type="ECO:0000256" key="8">
    <source>
        <dbReference type="ARBA" id="ARBA00022777"/>
    </source>
</evidence>
<evidence type="ECO:0000259" key="16">
    <source>
        <dbReference type="PROSITE" id="PS51103"/>
    </source>
</evidence>
<dbReference type="PANTHER" id="PTHR30009:SF24">
    <property type="entry name" value="PTS SYSTEM, IIBC COMPONENT"/>
    <property type="match status" value="1"/>
</dbReference>
<feature type="region of interest" description="Disordered" evidence="12">
    <location>
        <begin position="555"/>
        <end position="579"/>
    </location>
</feature>
<evidence type="ECO:0000256" key="11">
    <source>
        <dbReference type="PROSITE-ProRule" id="PRU00421"/>
    </source>
</evidence>
<dbReference type="GO" id="GO:0008982">
    <property type="term" value="F:protein-N(PI)-phosphohistidine-sugar phosphotransferase activity"/>
    <property type="evidence" value="ECO:0007669"/>
    <property type="project" value="InterPro"/>
</dbReference>
<evidence type="ECO:0000256" key="3">
    <source>
        <dbReference type="ARBA" id="ARBA00022475"/>
    </source>
</evidence>
<feature type="transmembrane region" description="Helical" evidence="13">
    <location>
        <begin position="315"/>
        <end position="337"/>
    </location>
</feature>
<organism evidence="17 18">
    <name type="scientific">Falseniella ignava</name>
    <dbReference type="NCBI Taxonomy" id="137730"/>
    <lineage>
        <taxon>Bacteria</taxon>
        <taxon>Bacillati</taxon>
        <taxon>Bacillota</taxon>
        <taxon>Bacilli</taxon>
        <taxon>Lactobacillales</taxon>
        <taxon>Aerococcaceae</taxon>
        <taxon>Falseniella</taxon>
    </lineage>
</organism>
<keyword evidence="7 13" id="KW-0812">Transmembrane</keyword>
<dbReference type="Pfam" id="PF02378">
    <property type="entry name" value="PTS_EIIC"/>
    <property type="match status" value="1"/>
</dbReference>
<evidence type="ECO:0000256" key="13">
    <source>
        <dbReference type="SAM" id="Phobius"/>
    </source>
</evidence>
<evidence type="ECO:0000256" key="6">
    <source>
        <dbReference type="ARBA" id="ARBA00022683"/>
    </source>
</evidence>
<dbReference type="PROSITE" id="PS51103">
    <property type="entry name" value="PTS_EIIC_TYPE_1"/>
    <property type="match status" value="1"/>
</dbReference>
<evidence type="ECO:0000256" key="10">
    <source>
        <dbReference type="ARBA" id="ARBA00023136"/>
    </source>
</evidence>
<feature type="transmembrane region" description="Helical" evidence="13">
    <location>
        <begin position="282"/>
        <end position="303"/>
    </location>
</feature>
<dbReference type="InterPro" id="IPR050429">
    <property type="entry name" value="PTS_Glucose_EIICBA"/>
</dbReference>
<dbReference type="OrthoDB" id="9764327at2"/>
<dbReference type="PANTHER" id="PTHR30009">
    <property type="entry name" value="CYTOCHROME C-TYPE SYNTHESIS PROTEIN AND PTS TRANSMEMBRANE COMPONENT"/>
    <property type="match status" value="1"/>
</dbReference>
<dbReference type="PROSITE" id="PS01035">
    <property type="entry name" value="PTS_EIIB_TYPE_1_CYS"/>
    <property type="match status" value="1"/>
</dbReference>
<comment type="caution">
    <text evidence="17">The sequence shown here is derived from an EMBL/GenBank/DDBJ whole genome shotgun (WGS) entry which is preliminary data.</text>
</comment>
<feature type="transmembrane region" description="Helical" evidence="13">
    <location>
        <begin position="168"/>
        <end position="197"/>
    </location>
</feature>
<dbReference type="NCBIfam" id="TIGR00830">
    <property type="entry name" value="PTBA"/>
    <property type="match status" value="1"/>
</dbReference>
<dbReference type="FunFam" id="2.70.70.10:FF:000001">
    <property type="entry name" value="PTS system glucose-specific IIA component"/>
    <property type="match status" value="1"/>
</dbReference>
<feature type="transmembrane region" description="Helical" evidence="13">
    <location>
        <begin position="203"/>
        <end position="225"/>
    </location>
</feature>
<keyword evidence="8" id="KW-0418">Kinase</keyword>
<evidence type="ECO:0000256" key="2">
    <source>
        <dbReference type="ARBA" id="ARBA00022448"/>
    </source>
</evidence>
<keyword evidence="3" id="KW-1003">Cell membrane</keyword>
<dbReference type="RefSeq" id="WP_101954388.1">
    <property type="nucleotide sequence ID" value="NZ_PKHE01000013.1"/>
</dbReference>
<evidence type="ECO:0000313" key="17">
    <source>
        <dbReference type="EMBL" id="PKY88580.1"/>
    </source>
</evidence>
<proteinExistence type="predicted"/>
<keyword evidence="6" id="KW-0598">Phosphotransferase system</keyword>
<feature type="active site" description="Phosphocysteine intermediate; for EIIB activity" evidence="11">
    <location>
        <position position="481"/>
    </location>
</feature>
<evidence type="ECO:0000313" key="18">
    <source>
        <dbReference type="Proteomes" id="UP000234384"/>
    </source>
</evidence>
<dbReference type="CDD" id="cd00212">
    <property type="entry name" value="PTS_IIB_glc"/>
    <property type="match status" value="1"/>
</dbReference>
<dbReference type="Pfam" id="PF00367">
    <property type="entry name" value="PTS_EIIB"/>
    <property type="match status" value="1"/>
</dbReference>
<feature type="transmembrane region" description="Helical" evidence="13">
    <location>
        <begin position="66"/>
        <end position="86"/>
    </location>
</feature>
<dbReference type="PROSITE" id="PS51098">
    <property type="entry name" value="PTS_EIIB_TYPE_1"/>
    <property type="match status" value="1"/>
</dbReference>
<evidence type="ECO:0000256" key="1">
    <source>
        <dbReference type="ARBA" id="ARBA00004651"/>
    </source>
</evidence>
<dbReference type="InterPro" id="IPR001127">
    <property type="entry name" value="PTS_EIIA_1_perm"/>
</dbReference>
<dbReference type="SUPFAM" id="SSF51261">
    <property type="entry name" value="Duplicated hybrid motif"/>
    <property type="match status" value="1"/>
</dbReference>
<dbReference type="InterPro" id="IPR011055">
    <property type="entry name" value="Dup_hybrid_motif"/>
</dbReference>
<evidence type="ECO:0000259" key="15">
    <source>
        <dbReference type="PROSITE" id="PS51098"/>
    </source>
</evidence>
<feature type="transmembrane region" description="Helical" evidence="13">
    <location>
        <begin position="138"/>
        <end position="156"/>
    </location>
</feature>
<feature type="domain" description="PTS EIIA type-1" evidence="14">
    <location>
        <begin position="600"/>
        <end position="704"/>
    </location>
</feature>
<reference evidence="17 18" key="1">
    <citation type="submission" date="2017-12" db="EMBL/GenBank/DDBJ databases">
        <title>Phylogenetic diversity of female urinary microbiome.</title>
        <authorList>
            <person name="Thomas-White K."/>
            <person name="Wolfe A.J."/>
        </authorList>
    </citation>
    <scope>NUCLEOTIDE SEQUENCE [LARGE SCALE GENOMIC DNA]</scope>
    <source>
        <strain evidence="17 18">UMB0898</strain>
    </source>
</reference>
<dbReference type="InterPro" id="IPR003352">
    <property type="entry name" value="PTS_EIIC"/>
</dbReference>
<keyword evidence="4 17" id="KW-0762">Sugar transport</keyword>
<dbReference type="InterPro" id="IPR036878">
    <property type="entry name" value="Glu_permease_IIB"/>
</dbReference>
<dbReference type="SUPFAM" id="SSF55604">
    <property type="entry name" value="Glucose permease domain IIB"/>
    <property type="match status" value="1"/>
</dbReference>
<sequence length="729" mass="78100">MDNFFSLMQRLGRTFMLPIALLPVAGLFLGIGATITGDAFVAQYGLESILGDGTFLNGVLSILTDVGDIIFGNLSLLFAISVATGFAKERKEVAGLSAVVGFLVMYRSLTSSIAHFGNIEELRGITGLVGSVLGMDDTLNMGVFGGIIMGLTVAYLHNKYYDVRFTDALSFFAGTHFVPIISSVAGLVLGFILAFVWPYVGMGIAWLGETIAGSGAIGSFFYGYVYRALIPFGLHHVFYLPFWQTAMGGSMEVAGQVVNGAQNIVFAQLQAGEVIAPAAAKYFSFAFPMMLFGFPAAALAMYHTAREDRKDDVKGLLLSSSLTSFITGITEPIEFSILFASPFLYYGVNAVLAGLSVIIVQFLKIGVGFTFSAGFLDFFLYGMLPGNARTNWIILLVYSIIWGALYYVIFRWAIVKWDLKTPGREADDEATRLRTKDEYREAHGIGEDAKTGANLSPEEQRSAQILEGLGGYNNLEEFSNCATRLRVTVKEADKVDQAVLRRTGAAGVTQSGKSVQVIYGTQVGGIATDLDHYIKRHRDSLSQAVNSEPTSVATVATEAEVETPAPTTTTEGTTQTSEHTAQDIFSPLTGQLMNLADTPDPAFASGALGQGVAIEPSAEEVVAPFDGEVVMIFGTKHAIGLKSDAGVEVLIHIGLDTVNLAGEGFETFVEQGARVTKGQKLITFDAQKIKDAGYSTVTPVVITNANEFGEVTPVPAQSIATEDLIITVK</sequence>
<keyword evidence="9 13" id="KW-1133">Transmembrane helix</keyword>
<keyword evidence="2" id="KW-0813">Transport</keyword>
<dbReference type="GO" id="GO:0005886">
    <property type="term" value="C:plasma membrane"/>
    <property type="evidence" value="ECO:0007669"/>
    <property type="project" value="UniProtKB-SubCell"/>
</dbReference>
<feature type="transmembrane region" description="Helical" evidence="13">
    <location>
        <begin position="390"/>
        <end position="410"/>
    </location>
</feature>
<evidence type="ECO:0000256" key="5">
    <source>
        <dbReference type="ARBA" id="ARBA00022679"/>
    </source>
</evidence>
<feature type="domain" description="PTS EIIC type-1" evidence="16">
    <location>
        <begin position="2"/>
        <end position="426"/>
    </location>
</feature>
<evidence type="ECO:0000256" key="7">
    <source>
        <dbReference type="ARBA" id="ARBA00022692"/>
    </source>
</evidence>
<dbReference type="InterPro" id="IPR001996">
    <property type="entry name" value="PTS_IIB_1"/>
</dbReference>
<dbReference type="NCBIfam" id="TIGR00826">
    <property type="entry name" value="EIIB_glc"/>
    <property type="match status" value="1"/>
</dbReference>
<feature type="transmembrane region" description="Helical" evidence="13">
    <location>
        <begin position="93"/>
        <end position="118"/>
    </location>
</feature>
<dbReference type="AlphaFoldDB" id="A0A2I1JYX0"/>
<protein>
    <submittedName>
        <fullName evidence="17">PTS glucose transporter subunit IIABC</fullName>
    </submittedName>
</protein>
<dbReference type="Pfam" id="PF00358">
    <property type="entry name" value="PTS_EIIA_1"/>
    <property type="match status" value="1"/>
</dbReference>
<evidence type="ECO:0000256" key="12">
    <source>
        <dbReference type="SAM" id="MobiDB-lite"/>
    </source>
</evidence>
<accession>A0A2I1JYX0</accession>